<feature type="region of interest" description="Disordered" evidence="2">
    <location>
        <begin position="165"/>
        <end position="191"/>
    </location>
</feature>
<dbReference type="SMART" id="SM00323">
    <property type="entry name" value="RasGAP"/>
    <property type="match status" value="1"/>
</dbReference>
<proteinExistence type="predicted"/>
<keyword evidence="1" id="KW-0343">GTPase activation</keyword>
<dbReference type="GO" id="GO:0005096">
    <property type="term" value="F:GTPase activator activity"/>
    <property type="evidence" value="ECO:0007669"/>
    <property type="project" value="UniProtKB-KW"/>
</dbReference>
<evidence type="ECO:0000256" key="2">
    <source>
        <dbReference type="SAM" id="MobiDB-lite"/>
    </source>
</evidence>
<evidence type="ECO:0000313" key="5">
    <source>
        <dbReference type="RefSeq" id="XP_033462432.1"/>
    </source>
</evidence>
<keyword evidence="4" id="KW-1185">Reference proteome</keyword>
<organism evidence="5">
    <name type="scientific">Dissoconium aciculare CBS 342.82</name>
    <dbReference type="NCBI Taxonomy" id="1314786"/>
    <lineage>
        <taxon>Eukaryota</taxon>
        <taxon>Fungi</taxon>
        <taxon>Dikarya</taxon>
        <taxon>Ascomycota</taxon>
        <taxon>Pezizomycotina</taxon>
        <taxon>Dothideomycetes</taxon>
        <taxon>Dothideomycetidae</taxon>
        <taxon>Mycosphaerellales</taxon>
        <taxon>Dissoconiaceae</taxon>
        <taxon>Dissoconium</taxon>
    </lineage>
</organism>
<feature type="compositionally biased region" description="Polar residues" evidence="2">
    <location>
        <begin position="165"/>
        <end position="182"/>
    </location>
</feature>
<dbReference type="PANTHER" id="PTHR10194">
    <property type="entry name" value="RAS GTPASE-ACTIVATING PROTEINS"/>
    <property type="match status" value="1"/>
</dbReference>
<feature type="non-terminal residue" evidence="5">
    <location>
        <position position="986"/>
    </location>
</feature>
<dbReference type="InterPro" id="IPR035892">
    <property type="entry name" value="C2_domain_sf"/>
</dbReference>
<dbReference type="AlphaFoldDB" id="A0A6J3MBK2"/>
<dbReference type="InterPro" id="IPR001936">
    <property type="entry name" value="RasGAP_dom"/>
</dbReference>
<dbReference type="PANTHER" id="PTHR10194:SF60">
    <property type="entry name" value="RAS GTPASE-ACTIVATING PROTEIN RASKOL"/>
    <property type="match status" value="1"/>
</dbReference>
<evidence type="ECO:0000313" key="4">
    <source>
        <dbReference type="Proteomes" id="UP000504637"/>
    </source>
</evidence>
<dbReference type="Gene3D" id="1.10.506.10">
    <property type="entry name" value="GTPase Activation - p120gap, domain 1"/>
    <property type="match status" value="1"/>
</dbReference>
<accession>A0A6J3MBK2</accession>
<dbReference type="Pfam" id="PF00616">
    <property type="entry name" value="RasGAP"/>
    <property type="match status" value="1"/>
</dbReference>
<reference evidence="5" key="3">
    <citation type="submission" date="2025-08" db="UniProtKB">
        <authorList>
            <consortium name="RefSeq"/>
        </authorList>
    </citation>
    <scope>IDENTIFICATION</scope>
    <source>
        <strain evidence="5">CBS 342.82</strain>
    </source>
</reference>
<feature type="region of interest" description="Disordered" evidence="2">
    <location>
        <begin position="1"/>
        <end position="35"/>
    </location>
</feature>
<dbReference type="PROSITE" id="PS50018">
    <property type="entry name" value="RAS_GTPASE_ACTIV_2"/>
    <property type="match status" value="1"/>
</dbReference>
<dbReference type="Gene3D" id="2.60.40.150">
    <property type="entry name" value="C2 domain"/>
    <property type="match status" value="1"/>
</dbReference>
<sequence length="986" mass="109889">MVATPRAKRVSSPSRGSATRTPSQGGADVTGRRSGSPLSYAAVDDIATLPVAMQRRIGHLMKTLSGKMGGAIELRRDAQSPWTSCYCYINHNAGRLMFESGTAGPHQTLISNLFGATTQYSVENEELLIEVRSADQTEEVHVKPATQQEFDAWYAALAHWQSLDVTPQPTSATNTRSRAGSNRSDRRRSLAATVPKENPVIKIGKMIYWETSVGFGNSSTTSLGHGSSGRSGNYMMQAASTRRWRRVSGQLRENGELKLHADGGDSLISLVQLSQLSRCAIQRLDSSVLETDHCIAIYPQYTSSYTSGPSNLNRPILLSLESRVLYEVWFVLLRAFTMPSIYGPRLEGPQGLDSSGLDMNRDLENMIATSTSYAFRMERSLNIRIIEAKMASPTVGVDSLVASGVGKNQAYNNADKHGYYAEVLLDGETRGKTVVKYDTIHPLWLENFEFQDLPPVLGSASVTLRRRPPEPVLARERDVRQMPETYTESQGVVASLGFDVLCGKVEIHLDELEGDHTVDRWWPAFNAQGQKVGDVLINARPQEGIVLMARDYRPLAEILHRFENSLTIHMADLIPSETKRLCDCLLDIFQASGKATDWIMSLIEEEIDGINKETPITRLRYVKRAGSDAANEAPIGSYSGASEREAIVRDLNKTATLEANLLFRGNTLLTRALDTHMRRIGKEWLDASLTETLFDIVIKDLDCEVDPSRVSPSEVSTNWGRLLLATQDVWRAIMSASSRCPVELRLIFRHIRHCAEDRYGDHLRTVQYSSISGFLFLRFFVPAVLNPNLFGLMKGDLKPRTRRTLTLIAKSLQTMANMATFGAKEPWMEPMNAFIVQHRDGFKRFVDEVCHLPESATSHPSSPTSPPIYNTPTTIMQRLPPSSREGFPSLPYLVDQARSYAELIQLWLESVEALSRPTELIAIPTRSHADILNAIAASDESFVTFNELCESLSARTQECLARAERAERPESAPSYNFEEVIEQLHR</sequence>
<dbReference type="GeneID" id="54358794"/>
<dbReference type="OrthoDB" id="775356at2759"/>
<dbReference type="InterPro" id="IPR008936">
    <property type="entry name" value="Rho_GTPase_activation_prot"/>
</dbReference>
<feature type="compositionally biased region" description="Polar residues" evidence="2">
    <location>
        <begin position="11"/>
        <end position="24"/>
    </location>
</feature>
<name>A0A6J3MBK2_9PEZI</name>
<dbReference type="RefSeq" id="XP_033462432.1">
    <property type="nucleotide sequence ID" value="XM_033600994.1"/>
</dbReference>
<evidence type="ECO:0000256" key="1">
    <source>
        <dbReference type="ARBA" id="ARBA00022468"/>
    </source>
</evidence>
<evidence type="ECO:0000259" key="3">
    <source>
        <dbReference type="PROSITE" id="PS50018"/>
    </source>
</evidence>
<dbReference type="SUPFAM" id="SSF49562">
    <property type="entry name" value="C2 domain (Calcium/lipid-binding domain, CaLB)"/>
    <property type="match status" value="1"/>
</dbReference>
<reference evidence="5" key="2">
    <citation type="submission" date="2020-04" db="EMBL/GenBank/DDBJ databases">
        <authorList>
            <consortium name="NCBI Genome Project"/>
        </authorList>
    </citation>
    <scope>NUCLEOTIDE SEQUENCE</scope>
    <source>
        <strain evidence="5">CBS 342.82</strain>
    </source>
</reference>
<protein>
    <submittedName>
        <fullName evidence="5">Rho GTPase activation protein</fullName>
    </submittedName>
</protein>
<reference evidence="5" key="1">
    <citation type="submission" date="2020-01" db="EMBL/GenBank/DDBJ databases">
        <authorList>
            <consortium name="DOE Joint Genome Institute"/>
            <person name="Haridas S."/>
            <person name="Albert R."/>
            <person name="Binder M."/>
            <person name="Bloem J."/>
            <person name="Labutti K."/>
            <person name="Salamov A."/>
            <person name="Andreopoulos B."/>
            <person name="Baker S.E."/>
            <person name="Barry K."/>
            <person name="Bills G."/>
            <person name="Bluhm B.H."/>
            <person name="Cannon C."/>
            <person name="Castanera R."/>
            <person name="Culley D.E."/>
            <person name="Daum C."/>
            <person name="Ezra D."/>
            <person name="Gonzalez J.B."/>
            <person name="Henrissat B."/>
            <person name="Kuo A."/>
            <person name="Liang C."/>
            <person name="Lipzen A."/>
            <person name="Lutzoni F."/>
            <person name="Magnuson J."/>
            <person name="Mondo S."/>
            <person name="Nolan M."/>
            <person name="Ohm R."/>
            <person name="Pangilinan J."/>
            <person name="Park H.-J."/>
            <person name="Ramirez L."/>
            <person name="Alfaro M."/>
            <person name="Sun H."/>
            <person name="Tritt A."/>
            <person name="Yoshinaga Y."/>
            <person name="Zwiers L.-H."/>
            <person name="Turgeon B.G."/>
            <person name="Goodwin S.B."/>
            <person name="Spatafora J.W."/>
            <person name="Crous P.W."/>
            <person name="Grigoriev I.V."/>
        </authorList>
    </citation>
    <scope>NUCLEOTIDE SEQUENCE</scope>
    <source>
        <strain evidence="5">CBS 342.82</strain>
    </source>
</reference>
<dbReference type="InterPro" id="IPR039360">
    <property type="entry name" value="Ras_GTPase"/>
</dbReference>
<dbReference type="CDD" id="cd05137">
    <property type="entry name" value="RasGAP_CLA2_BUD2"/>
    <property type="match status" value="1"/>
</dbReference>
<feature type="domain" description="Ras-GAP" evidence="3">
    <location>
        <begin position="577"/>
        <end position="817"/>
    </location>
</feature>
<gene>
    <name evidence="5" type="ORF">K489DRAFT_314202</name>
</gene>
<dbReference type="Proteomes" id="UP000504637">
    <property type="component" value="Unplaced"/>
</dbReference>
<dbReference type="SUPFAM" id="SSF48350">
    <property type="entry name" value="GTPase activation domain, GAP"/>
    <property type="match status" value="1"/>
</dbReference>